<dbReference type="NCBIfam" id="NF047835">
    <property type="entry name" value="UbiqAccUbiK"/>
    <property type="match status" value="1"/>
</dbReference>
<dbReference type="UniPathway" id="UPA00232"/>
<dbReference type="HAMAP" id="MF_02216">
    <property type="entry name" value="UbiK"/>
    <property type="match status" value="1"/>
</dbReference>
<dbReference type="PANTHER" id="PTHR38040">
    <property type="entry name" value="UBIQUINONE BIOSYNTHESIS ACCESSORY FACTOR UBIK"/>
    <property type="match status" value="1"/>
</dbReference>
<dbReference type="EMBL" id="SWDB01000021">
    <property type="protein sequence ID" value="TKB45402.1"/>
    <property type="molecule type" value="Genomic_DNA"/>
</dbReference>
<comment type="caution">
    <text evidence="2">The sequence shown here is derived from an EMBL/GenBank/DDBJ whole genome shotgun (WGS) entry which is preliminary data.</text>
</comment>
<dbReference type="PANTHER" id="PTHR38040:SF1">
    <property type="entry name" value="UBIQUINONE BIOSYNTHESIS ACCESSORY FACTOR UBIK"/>
    <property type="match status" value="1"/>
</dbReference>
<evidence type="ECO:0000313" key="3">
    <source>
        <dbReference type="Proteomes" id="UP000307999"/>
    </source>
</evidence>
<proteinExistence type="inferred from homology"/>
<dbReference type="GO" id="GO:0005829">
    <property type="term" value="C:cytosol"/>
    <property type="evidence" value="ECO:0007669"/>
    <property type="project" value="TreeGrafter"/>
</dbReference>
<dbReference type="RefSeq" id="WP_136735889.1">
    <property type="nucleotide sequence ID" value="NZ_SWDB01000021.1"/>
</dbReference>
<comment type="similarity">
    <text evidence="1">Belongs to the UbiK family.</text>
</comment>
<dbReference type="Proteomes" id="UP000307999">
    <property type="component" value="Unassembled WGS sequence"/>
</dbReference>
<dbReference type="Pfam" id="PF04380">
    <property type="entry name" value="BMFP"/>
    <property type="match status" value="1"/>
</dbReference>
<name>A0A4U1B6E0_9GAMM</name>
<comment type="pathway">
    <text evidence="1">Cofactor biosynthesis; ubiquinone biosynthesis.</text>
</comment>
<reference evidence="2 3" key="1">
    <citation type="submission" date="2019-04" db="EMBL/GenBank/DDBJ databases">
        <title>Thalassotalea guangxiensis sp. nov., isolated from sediment of the coastal wetland.</title>
        <authorList>
            <person name="Zheng S."/>
            <person name="Zhang D."/>
        </authorList>
    </citation>
    <scope>NUCLEOTIDE SEQUENCE [LARGE SCALE GENOMIC DNA]</scope>
    <source>
        <strain evidence="2 3">ZS-4</strain>
    </source>
</reference>
<comment type="subcellular location">
    <subcellularLocation>
        <location evidence="1">Cytoplasm</location>
    </subcellularLocation>
</comment>
<dbReference type="GO" id="GO:0006744">
    <property type="term" value="P:ubiquinone biosynthetic process"/>
    <property type="evidence" value="ECO:0007669"/>
    <property type="project" value="UniProtKB-UniRule"/>
</dbReference>
<evidence type="ECO:0000256" key="1">
    <source>
        <dbReference type="HAMAP-Rule" id="MF_02216"/>
    </source>
</evidence>
<keyword evidence="3" id="KW-1185">Reference proteome</keyword>
<dbReference type="AlphaFoldDB" id="A0A4U1B6E0"/>
<keyword evidence="1" id="KW-0831">Ubiquinone biosynthesis</keyword>
<gene>
    <name evidence="1" type="primary">ubiK</name>
    <name evidence="2" type="ORF">E8M12_09415</name>
</gene>
<dbReference type="OrthoDB" id="5297354at2"/>
<keyword evidence="1" id="KW-0175">Coiled coil</keyword>
<comment type="function">
    <text evidence="1">Required for efficient ubiquinone (coenzyme Q) biosynthesis. UbiK is probably an accessory factor of Ubi enzymes and facilitates ubiquinone biosynthesis by acting as an assembly factor, a targeting factor, or both.</text>
</comment>
<sequence>MINPKKIEEIAKQITESIPPGVKNVATDIEAKTKEVLQRKLAQLDVVTREEFDVQTQVLAKTRAKLDAMEAKLAELEALLADKTDSE</sequence>
<keyword evidence="1" id="KW-0963">Cytoplasm</keyword>
<dbReference type="InterPro" id="IPR007475">
    <property type="entry name" value="UbiK"/>
</dbReference>
<accession>A0A4U1B6E0</accession>
<evidence type="ECO:0000313" key="2">
    <source>
        <dbReference type="EMBL" id="TKB45402.1"/>
    </source>
</evidence>
<organism evidence="2 3">
    <name type="scientific">Thalassotalea mangrovi</name>
    <dbReference type="NCBI Taxonomy" id="2572245"/>
    <lineage>
        <taxon>Bacteria</taxon>
        <taxon>Pseudomonadati</taxon>
        <taxon>Pseudomonadota</taxon>
        <taxon>Gammaproteobacteria</taxon>
        <taxon>Alteromonadales</taxon>
        <taxon>Colwelliaceae</taxon>
        <taxon>Thalassotalea</taxon>
    </lineage>
</organism>
<feature type="coiled-coil region" evidence="1">
    <location>
        <begin position="59"/>
        <end position="86"/>
    </location>
</feature>
<protein>
    <recommendedName>
        <fullName evidence="1">Ubiquinone biosynthesis accessory factor UbiK</fullName>
    </recommendedName>
</protein>